<dbReference type="InterPro" id="IPR054593">
    <property type="entry name" value="Beta-mannosidase-like_N2"/>
</dbReference>
<dbReference type="Pfam" id="PF17753">
    <property type="entry name" value="Ig_mannosidase"/>
    <property type="match status" value="1"/>
</dbReference>
<comment type="pathway">
    <text evidence="4">Glycan metabolism; N-glycan degradation.</text>
</comment>
<feature type="chain" id="PRO_5012034023" description="Beta-mannosidase B" evidence="16">
    <location>
        <begin position="24"/>
        <end position="856"/>
    </location>
</feature>
<feature type="domain" description="Mannosidase Ig/CBM-like" evidence="19">
    <location>
        <begin position="687"/>
        <end position="773"/>
    </location>
</feature>
<keyword evidence="10" id="KW-0325">Glycoprotein</keyword>
<dbReference type="GO" id="GO:0006516">
    <property type="term" value="P:glycoprotein catabolic process"/>
    <property type="evidence" value="ECO:0007669"/>
    <property type="project" value="TreeGrafter"/>
</dbReference>
<comment type="caution">
    <text evidence="21">The sequence shown here is derived from an EMBL/GenBank/DDBJ whole genome shotgun (WGS) entry which is preliminary data.</text>
</comment>
<evidence type="ECO:0000259" key="19">
    <source>
        <dbReference type="Pfam" id="PF17786"/>
    </source>
</evidence>
<dbReference type="SUPFAM" id="SSF49785">
    <property type="entry name" value="Galactose-binding domain-like"/>
    <property type="match status" value="1"/>
</dbReference>
<dbReference type="Pfam" id="PF00703">
    <property type="entry name" value="Glyco_hydro_2"/>
    <property type="match status" value="1"/>
</dbReference>
<dbReference type="FunFam" id="2.60.120.260:FF:000060">
    <property type="entry name" value="Probable beta-mannosidase"/>
    <property type="match status" value="1"/>
</dbReference>
<reference evidence="22" key="1">
    <citation type="submission" date="2017-04" db="EMBL/GenBank/DDBJ databases">
        <title>Function of individual gut microbiota members based on whole genome sequencing of pure cultures obtained from chicken caecum.</title>
        <authorList>
            <person name="Medvecky M."/>
            <person name="Cejkova D."/>
            <person name="Polansky O."/>
            <person name="Karasova D."/>
            <person name="Kubasova T."/>
            <person name="Cizek A."/>
            <person name="Rychlik I."/>
        </authorList>
    </citation>
    <scope>NUCLEOTIDE SEQUENCE [LARGE SCALE GENOMIC DNA]</scope>
    <source>
        <strain evidence="22">An90</strain>
    </source>
</reference>
<evidence type="ECO:0000259" key="18">
    <source>
        <dbReference type="Pfam" id="PF17753"/>
    </source>
</evidence>
<evidence type="ECO:0000313" key="22">
    <source>
        <dbReference type="Proteomes" id="UP000195772"/>
    </source>
</evidence>
<dbReference type="AlphaFoldDB" id="A0A1Y3QZ42"/>
<feature type="domain" description="Beta-mannosidase Ig-fold" evidence="18">
    <location>
        <begin position="779"/>
        <end position="855"/>
    </location>
</feature>
<evidence type="ECO:0000256" key="12">
    <source>
        <dbReference type="ARBA" id="ARBA00023295"/>
    </source>
</evidence>
<dbReference type="InterPro" id="IPR036156">
    <property type="entry name" value="Beta-gal/glucu_dom_sf"/>
</dbReference>
<dbReference type="GO" id="GO:0004567">
    <property type="term" value="F:beta-mannosidase activity"/>
    <property type="evidence" value="ECO:0007669"/>
    <property type="project" value="UniProtKB-EC"/>
</dbReference>
<comment type="similarity">
    <text evidence="13">Belongs to the glycosyl hydrolase 2 family. Beta-mannosidase B subfamily.</text>
</comment>
<dbReference type="GO" id="GO:0005764">
    <property type="term" value="C:lysosome"/>
    <property type="evidence" value="ECO:0007669"/>
    <property type="project" value="UniProtKB-SubCell"/>
</dbReference>
<dbReference type="InterPro" id="IPR050887">
    <property type="entry name" value="Beta-mannosidase_GH2"/>
</dbReference>
<evidence type="ECO:0000256" key="7">
    <source>
        <dbReference type="ARBA" id="ARBA00022525"/>
    </source>
</evidence>
<evidence type="ECO:0000256" key="4">
    <source>
        <dbReference type="ARBA" id="ARBA00004740"/>
    </source>
</evidence>
<comment type="subcellular location">
    <subcellularLocation>
        <location evidence="2">Lysosome</location>
    </subcellularLocation>
    <subcellularLocation>
        <location evidence="3">Secreted</location>
    </subcellularLocation>
</comment>
<dbReference type="Proteomes" id="UP000195772">
    <property type="component" value="Unassembled WGS sequence"/>
</dbReference>
<name>A0A1Y3QZ42_9BACT</name>
<keyword evidence="9" id="KW-0378">Hydrolase</keyword>
<evidence type="ECO:0000256" key="15">
    <source>
        <dbReference type="ARBA" id="ARBA00041614"/>
    </source>
</evidence>
<evidence type="ECO:0000256" key="6">
    <source>
        <dbReference type="ARBA" id="ARBA00012754"/>
    </source>
</evidence>
<dbReference type="GO" id="GO:0005975">
    <property type="term" value="P:carbohydrate metabolic process"/>
    <property type="evidence" value="ECO:0007669"/>
    <property type="project" value="InterPro"/>
</dbReference>
<proteinExistence type="inferred from homology"/>
<sequence>MYKQTLKAIMALLFSGSATIGLAGNDTMLLHSGWKFRQAGHSEWHPATVPGVVHTDLMDNELIEDPYYRLNERSLQWIDKEDWIYEVSFDAGALTRGYEHIRLEFLGLDTYADVFLNETQILTADNMFRRWAAEVKPLLKERGNVLRIYFHSPIKKALPQYESLPYRYEAWNDQADNGGLAGKKLSPFTRKAGYHYGWDWGPRLVTSGIWRPVKLQGWNSLRLEDVFHHQHEVSQETARVETQVEIEAAAPVENAVITVSDGKRVLGSRSVQLHVGMNRVSVPFTIDNPKLWWCRGMGEPDLYTFRTAVEQSGRVLAEHSTQVGLRSVTVEKKPDAYGRSLRFLLNGEPVFCKGANYIPCDCFLPRITPETYERTIQDAVDVNMNMLRVWGGGIYEDDYFYELCDRQGILIWQDFMYACAVYPAEGALLENMRMEAIDNVKRLRNHPCVVYWCGNNENQDSWLSGWKYDVDKVDPKYSGIIWKQYEEQYYRMLAKVVAEYAPGMGYQPTSPFSDYGAMSNDHEGDRHYWEVWHAKKPIAEYNRQRSRFFSEYGFQSFPCFETVKRYAPLPEDQDISSEVMMSHQRGGEHANNLIKSYLLNEYHEPRDFESFLYASQILQGDAIKTAIEAHRRDKGYCWGSLYWQHNDCWPVASWSSRDWYGVWKAQHYFARYAFADILISPILDGGRLDIYAVSDLLSPEKGTLCIRTVRLTGGPTGDFEQEITIPANASTKVASIDTQALLNGAAPEDVVIQATFTAAGKTYRNNYFLVQQKMMNYPKTTLHCKIARIGTGYDVTVRSDNFARGVYLSVEGETVHFSDNFFDLMPGETRTVRVASKLNAKELARRLKSLSLADTY</sequence>
<evidence type="ECO:0000259" key="20">
    <source>
        <dbReference type="Pfam" id="PF22666"/>
    </source>
</evidence>
<evidence type="ECO:0000259" key="17">
    <source>
        <dbReference type="Pfam" id="PF00703"/>
    </source>
</evidence>
<dbReference type="eggNOG" id="COG3250">
    <property type="taxonomic scope" value="Bacteria"/>
</dbReference>
<evidence type="ECO:0000256" key="13">
    <source>
        <dbReference type="ARBA" id="ARBA00038429"/>
    </source>
</evidence>
<dbReference type="Gene3D" id="3.20.20.80">
    <property type="entry name" value="Glycosidases"/>
    <property type="match status" value="1"/>
</dbReference>
<protein>
    <recommendedName>
        <fullName evidence="14">Beta-mannosidase B</fullName>
        <ecNumber evidence="6">3.2.1.25</ecNumber>
    </recommendedName>
    <alternativeName>
        <fullName evidence="15">Mannanase B</fullName>
    </alternativeName>
</protein>
<feature type="signal peptide" evidence="16">
    <location>
        <begin position="1"/>
        <end position="23"/>
    </location>
</feature>
<evidence type="ECO:0000256" key="14">
    <source>
        <dbReference type="ARBA" id="ARBA00041069"/>
    </source>
</evidence>
<evidence type="ECO:0000256" key="3">
    <source>
        <dbReference type="ARBA" id="ARBA00004613"/>
    </source>
</evidence>
<dbReference type="InterPro" id="IPR017853">
    <property type="entry name" value="GH"/>
</dbReference>
<keyword evidence="11" id="KW-0458">Lysosome</keyword>
<dbReference type="InterPro" id="IPR006102">
    <property type="entry name" value="Ig-like_GH2"/>
</dbReference>
<feature type="domain" description="Glycoside hydrolase family 2 immunoglobulin-like beta-sandwich" evidence="17">
    <location>
        <begin position="222"/>
        <end position="326"/>
    </location>
</feature>
<dbReference type="PANTHER" id="PTHR43730">
    <property type="entry name" value="BETA-MANNOSIDASE"/>
    <property type="match status" value="1"/>
</dbReference>
<dbReference type="GO" id="GO:0005576">
    <property type="term" value="C:extracellular region"/>
    <property type="evidence" value="ECO:0007669"/>
    <property type="project" value="UniProtKB-SubCell"/>
</dbReference>
<accession>A0A1Y3QZ42</accession>
<dbReference type="SUPFAM" id="SSF49303">
    <property type="entry name" value="beta-Galactosidase/glucuronidase domain"/>
    <property type="match status" value="3"/>
</dbReference>
<keyword evidence="7" id="KW-0964">Secreted</keyword>
<dbReference type="FunFam" id="3.20.20.80:FF:000050">
    <property type="entry name" value="Beta-mannosidase B"/>
    <property type="match status" value="1"/>
</dbReference>
<evidence type="ECO:0000256" key="5">
    <source>
        <dbReference type="ARBA" id="ARBA00011738"/>
    </source>
</evidence>
<dbReference type="InterPro" id="IPR041447">
    <property type="entry name" value="Mannosidase_ig"/>
</dbReference>
<comment type="catalytic activity">
    <reaction evidence="1">
        <text>Hydrolysis of terminal, non-reducing beta-D-mannose residues in beta-D-mannosides.</text>
        <dbReference type="EC" id="3.2.1.25"/>
    </reaction>
</comment>
<gene>
    <name evidence="21" type="ORF">B5G41_07625</name>
</gene>
<organism evidence="21 22">
    <name type="scientific">Alistipes onderdonkii</name>
    <dbReference type="NCBI Taxonomy" id="328813"/>
    <lineage>
        <taxon>Bacteria</taxon>
        <taxon>Pseudomonadati</taxon>
        <taxon>Bacteroidota</taxon>
        <taxon>Bacteroidia</taxon>
        <taxon>Bacteroidales</taxon>
        <taxon>Rikenellaceae</taxon>
        <taxon>Alistipes</taxon>
    </lineage>
</organism>
<comment type="subunit">
    <text evidence="5">Homodimer.</text>
</comment>
<keyword evidence="8 16" id="KW-0732">Signal</keyword>
<evidence type="ECO:0000256" key="10">
    <source>
        <dbReference type="ARBA" id="ARBA00023180"/>
    </source>
</evidence>
<dbReference type="SUPFAM" id="SSF51445">
    <property type="entry name" value="(Trans)glycosidases"/>
    <property type="match status" value="1"/>
</dbReference>
<evidence type="ECO:0000256" key="2">
    <source>
        <dbReference type="ARBA" id="ARBA00004371"/>
    </source>
</evidence>
<dbReference type="Gene3D" id="2.60.120.260">
    <property type="entry name" value="Galactose-binding domain-like"/>
    <property type="match status" value="1"/>
</dbReference>
<evidence type="ECO:0000256" key="11">
    <source>
        <dbReference type="ARBA" id="ARBA00023228"/>
    </source>
</evidence>
<dbReference type="InterPro" id="IPR008979">
    <property type="entry name" value="Galactose-bd-like_sf"/>
</dbReference>
<dbReference type="InterPro" id="IPR041625">
    <property type="entry name" value="Beta-mannosidase_Ig"/>
</dbReference>
<evidence type="ECO:0000313" key="21">
    <source>
        <dbReference type="EMBL" id="OUN03548.1"/>
    </source>
</evidence>
<dbReference type="EMBL" id="NFHB01000004">
    <property type="protein sequence ID" value="OUN03548.1"/>
    <property type="molecule type" value="Genomic_DNA"/>
</dbReference>
<dbReference type="InterPro" id="IPR013783">
    <property type="entry name" value="Ig-like_fold"/>
</dbReference>
<evidence type="ECO:0000256" key="8">
    <source>
        <dbReference type="ARBA" id="ARBA00022729"/>
    </source>
</evidence>
<dbReference type="Gene3D" id="2.60.40.10">
    <property type="entry name" value="Immunoglobulins"/>
    <property type="match status" value="3"/>
</dbReference>
<keyword evidence="12" id="KW-0326">Glycosidase</keyword>
<dbReference type="PANTHER" id="PTHR43730:SF1">
    <property type="entry name" value="BETA-MANNOSIDASE"/>
    <property type="match status" value="1"/>
</dbReference>
<dbReference type="Pfam" id="PF17786">
    <property type="entry name" value="Mannosidase_ig"/>
    <property type="match status" value="1"/>
</dbReference>
<feature type="domain" description="Beta-mannosidase-like galactose-binding" evidence="20">
    <location>
        <begin position="34"/>
        <end position="211"/>
    </location>
</feature>
<dbReference type="EC" id="3.2.1.25" evidence="6"/>
<evidence type="ECO:0000256" key="9">
    <source>
        <dbReference type="ARBA" id="ARBA00022801"/>
    </source>
</evidence>
<dbReference type="Pfam" id="PF22666">
    <property type="entry name" value="Glyco_hydro_2_N2"/>
    <property type="match status" value="1"/>
</dbReference>
<evidence type="ECO:0000256" key="1">
    <source>
        <dbReference type="ARBA" id="ARBA00000829"/>
    </source>
</evidence>
<evidence type="ECO:0000256" key="16">
    <source>
        <dbReference type="SAM" id="SignalP"/>
    </source>
</evidence>